<reference evidence="1 2" key="1">
    <citation type="submission" date="2020-08" db="EMBL/GenBank/DDBJ databases">
        <title>Functional genomics of gut bacteria from endangered species of beetles.</title>
        <authorList>
            <person name="Carlos-Shanley C."/>
        </authorList>
    </citation>
    <scope>NUCLEOTIDE SEQUENCE [LARGE SCALE GENOMIC DNA]</scope>
    <source>
        <strain evidence="1 2">S00070</strain>
    </source>
</reference>
<accession>A0A841ES29</accession>
<organism evidence="1 2">
    <name type="scientific">Arcicella rosea</name>
    <dbReference type="NCBI Taxonomy" id="502909"/>
    <lineage>
        <taxon>Bacteria</taxon>
        <taxon>Pseudomonadati</taxon>
        <taxon>Bacteroidota</taxon>
        <taxon>Cytophagia</taxon>
        <taxon>Cytophagales</taxon>
        <taxon>Flectobacillaceae</taxon>
        <taxon>Arcicella</taxon>
    </lineage>
</organism>
<gene>
    <name evidence="1" type="ORF">HNP25_004430</name>
</gene>
<sequence length="39" mass="4734">MKNQQGNSKDIVKEKPFYQPNKMRQLILLTVGRYLYQYV</sequence>
<dbReference type="AlphaFoldDB" id="A0A841ES29"/>
<comment type="caution">
    <text evidence="1">The sequence shown here is derived from an EMBL/GenBank/DDBJ whole genome shotgun (WGS) entry which is preliminary data.</text>
</comment>
<dbReference type="EMBL" id="JACHKT010000067">
    <property type="protein sequence ID" value="MBB6005746.1"/>
    <property type="molecule type" value="Genomic_DNA"/>
</dbReference>
<protein>
    <submittedName>
        <fullName evidence="1">Uncharacterized protein</fullName>
    </submittedName>
</protein>
<evidence type="ECO:0000313" key="1">
    <source>
        <dbReference type="EMBL" id="MBB6005746.1"/>
    </source>
</evidence>
<evidence type="ECO:0000313" key="2">
    <source>
        <dbReference type="Proteomes" id="UP000524404"/>
    </source>
</evidence>
<keyword evidence="2" id="KW-1185">Reference proteome</keyword>
<dbReference type="Proteomes" id="UP000524404">
    <property type="component" value="Unassembled WGS sequence"/>
</dbReference>
<proteinExistence type="predicted"/>
<name>A0A841ES29_9BACT</name>